<protein>
    <submittedName>
        <fullName evidence="1">Uncharacterized protein</fullName>
    </submittedName>
</protein>
<name>A0ABN9LY71_9NEOB</name>
<evidence type="ECO:0000313" key="2">
    <source>
        <dbReference type="Proteomes" id="UP001176940"/>
    </source>
</evidence>
<gene>
    <name evidence="1" type="ORF">RIMI_LOCUS12370782</name>
</gene>
<evidence type="ECO:0000313" key="1">
    <source>
        <dbReference type="EMBL" id="CAJ0948910.1"/>
    </source>
</evidence>
<accession>A0ABN9LY71</accession>
<organism evidence="1 2">
    <name type="scientific">Ranitomeya imitator</name>
    <name type="common">mimic poison frog</name>
    <dbReference type="NCBI Taxonomy" id="111125"/>
    <lineage>
        <taxon>Eukaryota</taxon>
        <taxon>Metazoa</taxon>
        <taxon>Chordata</taxon>
        <taxon>Craniata</taxon>
        <taxon>Vertebrata</taxon>
        <taxon>Euteleostomi</taxon>
        <taxon>Amphibia</taxon>
        <taxon>Batrachia</taxon>
        <taxon>Anura</taxon>
        <taxon>Neobatrachia</taxon>
        <taxon>Hyloidea</taxon>
        <taxon>Dendrobatidae</taxon>
        <taxon>Dendrobatinae</taxon>
        <taxon>Ranitomeya</taxon>
    </lineage>
</organism>
<comment type="caution">
    <text evidence="1">The sequence shown here is derived from an EMBL/GenBank/DDBJ whole genome shotgun (WGS) entry which is preliminary data.</text>
</comment>
<dbReference type="EMBL" id="CAUEEQ010029253">
    <property type="protein sequence ID" value="CAJ0948910.1"/>
    <property type="molecule type" value="Genomic_DNA"/>
</dbReference>
<sequence length="348" mass="39472">MLSDPMLMTANSNEYAFSEVLVRRAMWPEYVNTVHRLKEFMDSWCRCNNQDPVTPKIEGYIGGLSTALQNAVDKPVMLVGLAHLRFWGYTTMKDKVPTWILCASGISIQYEAYESYQKIISEGISIDLKPVLTSILPFHSMPNVEADREANDYAFLNQATSLCKTPSSVGSSSSQDKPALNNTLNYLDRQANEPDRDYNEDTNLDSLSTNLGNLPLAWEIDTSDFNTMTTKIKTKPGLVNKQVSKKKPDRKVKPLRDCSQHFIVDDIKQRKVLDLRRCLPPLTQEEALHILGFQPPFEEIRFGPFTGNTTLMSLRMFCFTSIESSFDRMLSAHSNSFQMQNHTPGIHP</sequence>
<reference evidence="1" key="1">
    <citation type="submission" date="2023-07" db="EMBL/GenBank/DDBJ databases">
        <authorList>
            <person name="Stuckert A."/>
        </authorList>
    </citation>
    <scope>NUCLEOTIDE SEQUENCE</scope>
</reference>
<keyword evidence="2" id="KW-1185">Reference proteome</keyword>
<dbReference type="Proteomes" id="UP001176940">
    <property type="component" value="Unassembled WGS sequence"/>
</dbReference>
<proteinExistence type="predicted"/>